<keyword evidence="5" id="KW-1185">Reference proteome</keyword>
<evidence type="ECO:0000313" key="4">
    <source>
        <dbReference type="EMBL" id="RMX06107.1"/>
    </source>
</evidence>
<dbReference type="Gene3D" id="3.10.20.860">
    <property type="match status" value="1"/>
</dbReference>
<dbReference type="GO" id="GO:0003677">
    <property type="term" value="F:DNA binding"/>
    <property type="evidence" value="ECO:0007669"/>
    <property type="project" value="InterPro"/>
</dbReference>
<dbReference type="SMART" id="SM00530">
    <property type="entry name" value="HTH_XRE"/>
    <property type="match status" value="1"/>
</dbReference>
<dbReference type="CDD" id="cd12870">
    <property type="entry name" value="MqsA"/>
    <property type="match status" value="1"/>
</dbReference>
<evidence type="ECO:0000313" key="5">
    <source>
        <dbReference type="Proteomes" id="UP000267035"/>
    </source>
</evidence>
<dbReference type="AlphaFoldDB" id="A0A3M6PWF5"/>
<dbReference type="Pfam" id="PF15731">
    <property type="entry name" value="MqsA_antitoxin"/>
    <property type="match status" value="1"/>
</dbReference>
<dbReference type="EMBL" id="RDQM01000017">
    <property type="protein sequence ID" value="RMW95413.1"/>
    <property type="molecule type" value="Genomic_DNA"/>
</dbReference>
<evidence type="ECO:0000313" key="2">
    <source>
        <dbReference type="EMBL" id="RMW95413.1"/>
    </source>
</evidence>
<dbReference type="Gene3D" id="1.10.260.40">
    <property type="entry name" value="lambda repressor-like DNA-binding domains"/>
    <property type="match status" value="1"/>
</dbReference>
<dbReference type="Proteomes" id="UP000267035">
    <property type="component" value="Unassembled WGS sequence"/>
</dbReference>
<dbReference type="NCBIfam" id="TIGR03831">
    <property type="entry name" value="YgiT_finger"/>
    <property type="match status" value="1"/>
</dbReference>
<dbReference type="InterPro" id="IPR022452">
    <property type="entry name" value="MqsA"/>
</dbReference>
<dbReference type="RefSeq" id="WP_122239228.1">
    <property type="nucleotide sequence ID" value="NZ_RDQK01000036.1"/>
</dbReference>
<dbReference type="Proteomes" id="UP000267521">
    <property type="component" value="Unassembled WGS sequence"/>
</dbReference>
<gene>
    <name evidence="4" type="ORF">EBQ24_11900</name>
    <name evidence="3" type="ORF">EBQ25_04225</name>
    <name evidence="2" type="ORF">EBQ26_11275</name>
</gene>
<dbReference type="InterPro" id="IPR001387">
    <property type="entry name" value="Cro/C1-type_HTH"/>
</dbReference>
<name>A0A3M6PWF5_9BURK</name>
<accession>A0A3M6PWF5</accession>
<accession>A0A3M6QDA2</accession>
<evidence type="ECO:0000313" key="3">
    <source>
        <dbReference type="EMBL" id="RMX01103.1"/>
    </source>
</evidence>
<dbReference type="InterPro" id="IPR010982">
    <property type="entry name" value="Lambda_DNA-bd_dom_sf"/>
</dbReference>
<evidence type="ECO:0000313" key="6">
    <source>
        <dbReference type="Proteomes" id="UP000267521"/>
    </source>
</evidence>
<dbReference type="PROSITE" id="PS50943">
    <property type="entry name" value="HTH_CROC1"/>
    <property type="match status" value="1"/>
</dbReference>
<dbReference type="EMBL" id="RDQK01000036">
    <property type="protein sequence ID" value="RMX06107.1"/>
    <property type="molecule type" value="Genomic_DNA"/>
</dbReference>
<dbReference type="InterPro" id="IPR022453">
    <property type="entry name" value="Znf_MqsA-type"/>
</dbReference>
<accession>A0A3M6QSV3</accession>
<protein>
    <submittedName>
        <fullName evidence="2">YgiT-type zinc finger protein</fullName>
    </submittedName>
</protein>
<organism evidence="2 6">
    <name type="scientific">Allofranklinella schreckenbergeri</name>
    <dbReference type="NCBI Taxonomy" id="1076744"/>
    <lineage>
        <taxon>Bacteria</taxon>
        <taxon>Pseudomonadati</taxon>
        <taxon>Pseudomonadota</taxon>
        <taxon>Betaproteobacteria</taxon>
        <taxon>Burkholderiales</taxon>
        <taxon>Comamonadaceae</taxon>
        <taxon>Allofranklinella</taxon>
    </lineage>
</organism>
<comment type="caution">
    <text evidence="2">The sequence shown here is derived from an EMBL/GenBank/DDBJ whole genome shotgun (WGS) entry which is preliminary data.</text>
</comment>
<dbReference type="InterPro" id="IPR032758">
    <property type="entry name" value="MqsA/HigA-2"/>
</dbReference>
<proteinExistence type="predicted"/>
<dbReference type="NCBIfam" id="TIGR03830">
    <property type="entry name" value="CxxCG_CxxCG_HTH"/>
    <property type="match status" value="1"/>
</dbReference>
<evidence type="ECO:0000313" key="7">
    <source>
        <dbReference type="Proteomes" id="UP000281171"/>
    </source>
</evidence>
<evidence type="ECO:0000259" key="1">
    <source>
        <dbReference type="PROSITE" id="PS50943"/>
    </source>
</evidence>
<sequence length="142" mass="15511">MEKTPPPQRGPATCPVCGQKALVHAVRDLPYAYKGRETVIAAVQADWCDACGECLSGPEETHRIMQAMAQLQRQVNAEQGTPAFITRVRSKLGLSQRSAGKLFGGGPNAFNRYESGLTQPPQALVQLLGLLDRRPELLDELR</sequence>
<feature type="domain" description="HTH cro/C1-type" evidence="1">
    <location>
        <begin position="85"/>
        <end position="138"/>
    </location>
</feature>
<reference evidence="5 6" key="1">
    <citation type="submission" date="2018-10" db="EMBL/GenBank/DDBJ databases">
        <title>Comamonadaceae CDC group NO-1 genome sequencing and assembly.</title>
        <authorList>
            <person name="Bernier A.-M."/>
            <person name="Bernard K."/>
        </authorList>
    </citation>
    <scope>NUCLEOTIDE SEQUENCE [LARGE SCALE GENOMIC DNA]</scope>
    <source>
        <strain evidence="3 5">NML161473</strain>
        <strain evidence="4 7">NML180581</strain>
        <strain evidence="2 6">NML970147</strain>
    </source>
</reference>
<dbReference type="CDD" id="cd00093">
    <property type="entry name" value="HTH_XRE"/>
    <property type="match status" value="1"/>
</dbReference>
<dbReference type="SUPFAM" id="SSF47413">
    <property type="entry name" value="lambda repressor-like DNA-binding domains"/>
    <property type="match status" value="1"/>
</dbReference>
<dbReference type="Proteomes" id="UP000281171">
    <property type="component" value="Unassembled WGS sequence"/>
</dbReference>
<dbReference type="EMBL" id="RDQL01000004">
    <property type="protein sequence ID" value="RMX01103.1"/>
    <property type="molecule type" value="Genomic_DNA"/>
</dbReference>